<reference evidence="5" key="1">
    <citation type="submission" date="2021-02" db="EMBL/GenBank/DDBJ databases">
        <authorList>
            <person name="Bekaert M."/>
        </authorList>
    </citation>
    <scope>NUCLEOTIDE SEQUENCE</scope>
    <source>
        <strain evidence="5">IoA-00</strain>
    </source>
</reference>
<comment type="subcellular location">
    <subcellularLocation>
        <location evidence="1">Nucleus</location>
    </subcellularLocation>
</comment>
<dbReference type="InterPro" id="IPR036910">
    <property type="entry name" value="HMG_box_dom_sf"/>
</dbReference>
<organism evidence="5 6">
    <name type="scientific">Lepeophtheirus salmonis</name>
    <name type="common">Salmon louse</name>
    <name type="synonym">Caligus salmonis</name>
    <dbReference type="NCBI Taxonomy" id="72036"/>
    <lineage>
        <taxon>Eukaryota</taxon>
        <taxon>Metazoa</taxon>
        <taxon>Ecdysozoa</taxon>
        <taxon>Arthropoda</taxon>
        <taxon>Crustacea</taxon>
        <taxon>Multicrustacea</taxon>
        <taxon>Hexanauplia</taxon>
        <taxon>Copepoda</taxon>
        <taxon>Siphonostomatoida</taxon>
        <taxon>Caligidae</taxon>
        <taxon>Lepeophtheirus</taxon>
    </lineage>
</organism>
<dbReference type="GO" id="GO:0005634">
    <property type="term" value="C:nucleus"/>
    <property type="evidence" value="ECO:0007669"/>
    <property type="project" value="UniProtKB-SubCell"/>
</dbReference>
<evidence type="ECO:0000256" key="4">
    <source>
        <dbReference type="SAM" id="MobiDB-lite"/>
    </source>
</evidence>
<dbReference type="GO" id="GO:0030182">
    <property type="term" value="P:neuron differentiation"/>
    <property type="evidence" value="ECO:0007669"/>
    <property type="project" value="TreeGrafter"/>
</dbReference>
<name>A0A7R8CTT4_LEPSM</name>
<dbReference type="PANTHER" id="PTHR10270">
    <property type="entry name" value="SOX TRANSCRIPTION FACTOR"/>
    <property type="match status" value="1"/>
</dbReference>
<feature type="compositionally biased region" description="Polar residues" evidence="4">
    <location>
        <begin position="22"/>
        <end position="40"/>
    </location>
</feature>
<dbReference type="GO" id="GO:0001228">
    <property type="term" value="F:DNA-binding transcription activator activity, RNA polymerase II-specific"/>
    <property type="evidence" value="ECO:0007669"/>
    <property type="project" value="TreeGrafter"/>
</dbReference>
<protein>
    <submittedName>
        <fullName evidence="5">SOX1S</fullName>
    </submittedName>
</protein>
<dbReference type="InterPro" id="IPR050140">
    <property type="entry name" value="SRY-related_HMG-box_TF-like"/>
</dbReference>
<keyword evidence="3" id="KW-0539">Nucleus</keyword>
<dbReference type="Pfam" id="PF00505">
    <property type="entry name" value="HMG_box"/>
    <property type="match status" value="1"/>
</dbReference>
<dbReference type="PANTHER" id="PTHR10270:SF324">
    <property type="entry name" value="SOX DOMAIN-CONTAINING PROTEIN DICHAETE-RELATED"/>
    <property type="match status" value="1"/>
</dbReference>
<dbReference type="FunFam" id="1.10.30.10:FF:000002">
    <property type="entry name" value="transcription factor Sox-2"/>
    <property type="match status" value="1"/>
</dbReference>
<evidence type="ECO:0000313" key="6">
    <source>
        <dbReference type="Proteomes" id="UP000675881"/>
    </source>
</evidence>
<sequence length="139" mass="16071">MVEGMMSFASAHHRGPGGSAAGSDSLSRMTSMTNSISPPSQEAYMLRRQIAQENPKMHNSEISKRLGSEWKTLSESEKMPFIDEAKRIRARHMQDHPDYKYRPRRKPKNMKAPNYPYTMPYPQCFPFIQLKFLSQSLFI</sequence>
<keyword evidence="6" id="KW-1185">Reference proteome</keyword>
<dbReference type="EMBL" id="HG994583">
    <property type="protein sequence ID" value="CAF2929227.1"/>
    <property type="molecule type" value="Genomic_DNA"/>
</dbReference>
<dbReference type="PROSITE" id="PS50118">
    <property type="entry name" value="HMG_BOX_2"/>
    <property type="match status" value="1"/>
</dbReference>
<dbReference type="SUPFAM" id="SSF47095">
    <property type="entry name" value="HMG-box"/>
    <property type="match status" value="1"/>
</dbReference>
<dbReference type="Gene3D" id="1.10.30.10">
    <property type="entry name" value="High mobility group box domain"/>
    <property type="match status" value="1"/>
</dbReference>
<evidence type="ECO:0000256" key="1">
    <source>
        <dbReference type="ARBA" id="ARBA00004123"/>
    </source>
</evidence>
<evidence type="ECO:0000313" key="5">
    <source>
        <dbReference type="EMBL" id="CAF2929227.1"/>
    </source>
</evidence>
<dbReference type="GO" id="GO:0007420">
    <property type="term" value="P:brain development"/>
    <property type="evidence" value="ECO:0007669"/>
    <property type="project" value="TreeGrafter"/>
</dbReference>
<accession>A0A7R8CTT4</accession>
<dbReference type="GO" id="GO:0000978">
    <property type="term" value="F:RNA polymerase II cis-regulatory region sequence-specific DNA binding"/>
    <property type="evidence" value="ECO:0007669"/>
    <property type="project" value="TreeGrafter"/>
</dbReference>
<dbReference type="SMART" id="SM00398">
    <property type="entry name" value="HMG"/>
    <property type="match status" value="1"/>
</dbReference>
<dbReference type="Proteomes" id="UP000675881">
    <property type="component" value="Chromosome 4"/>
</dbReference>
<gene>
    <name evidence="5" type="ORF">LSAA_9146</name>
</gene>
<evidence type="ECO:0000256" key="2">
    <source>
        <dbReference type="ARBA" id="ARBA00023125"/>
    </source>
</evidence>
<feature type="region of interest" description="Disordered" evidence="4">
    <location>
        <begin position="1"/>
        <end position="42"/>
    </location>
</feature>
<dbReference type="AlphaFoldDB" id="A0A7R8CTT4"/>
<keyword evidence="2" id="KW-0238">DNA-binding</keyword>
<proteinExistence type="predicted"/>
<dbReference type="OrthoDB" id="6247875at2759"/>
<dbReference type="InterPro" id="IPR009071">
    <property type="entry name" value="HMG_box_dom"/>
</dbReference>
<dbReference type="GO" id="GO:0000122">
    <property type="term" value="P:negative regulation of transcription by RNA polymerase II"/>
    <property type="evidence" value="ECO:0007669"/>
    <property type="project" value="TreeGrafter"/>
</dbReference>
<evidence type="ECO:0000256" key="3">
    <source>
        <dbReference type="ARBA" id="ARBA00023242"/>
    </source>
</evidence>